<dbReference type="PROSITE" id="PS00198">
    <property type="entry name" value="4FE4S_FER_1"/>
    <property type="match status" value="1"/>
</dbReference>
<dbReference type="InterPro" id="IPR009051">
    <property type="entry name" value="Helical_ferredxn"/>
</dbReference>
<dbReference type="InterPro" id="IPR017896">
    <property type="entry name" value="4Fe4S_Fe-S-bd"/>
</dbReference>
<dbReference type="GO" id="GO:0005886">
    <property type="term" value="C:plasma membrane"/>
    <property type="evidence" value="ECO:0007669"/>
    <property type="project" value="TreeGrafter"/>
</dbReference>
<dbReference type="EMBL" id="FMUX01000003">
    <property type="protein sequence ID" value="SCY07034.1"/>
    <property type="molecule type" value="Genomic_DNA"/>
</dbReference>
<dbReference type="AlphaFoldDB" id="A0A1G5CX90"/>
<reference evidence="7 8" key="1">
    <citation type="submission" date="2016-10" db="EMBL/GenBank/DDBJ databases">
        <authorList>
            <person name="de Groot N.N."/>
        </authorList>
    </citation>
    <scope>NUCLEOTIDE SEQUENCE [LARGE SCALE GENOMIC DNA]</scope>
    <source>
        <strain evidence="7 8">AA1</strain>
    </source>
</reference>
<evidence type="ECO:0000256" key="5">
    <source>
        <dbReference type="ARBA" id="ARBA00023014"/>
    </source>
</evidence>
<evidence type="ECO:0000256" key="3">
    <source>
        <dbReference type="ARBA" id="ARBA00023002"/>
    </source>
</evidence>
<dbReference type="PANTHER" id="PTHR43255">
    <property type="entry name" value="IRON-SULFUR-BINDING OXIDOREDUCTASE FADF-RELATED-RELATED"/>
    <property type="match status" value="1"/>
</dbReference>
<dbReference type="STRING" id="419481.SAMN05216233_103268"/>
<proteinExistence type="predicted"/>
<dbReference type="Pfam" id="PF13183">
    <property type="entry name" value="Fer4_8"/>
    <property type="match status" value="1"/>
</dbReference>
<evidence type="ECO:0000256" key="4">
    <source>
        <dbReference type="ARBA" id="ARBA00023004"/>
    </source>
</evidence>
<organism evidence="7 8">
    <name type="scientific">Desulfoluna spongiiphila</name>
    <dbReference type="NCBI Taxonomy" id="419481"/>
    <lineage>
        <taxon>Bacteria</taxon>
        <taxon>Pseudomonadati</taxon>
        <taxon>Thermodesulfobacteriota</taxon>
        <taxon>Desulfobacteria</taxon>
        <taxon>Desulfobacterales</taxon>
        <taxon>Desulfolunaceae</taxon>
        <taxon>Desulfoluna</taxon>
    </lineage>
</organism>
<dbReference type="InterPro" id="IPR051460">
    <property type="entry name" value="HdrC_iron-sulfur_subunit"/>
</dbReference>
<keyword evidence="8" id="KW-1185">Reference proteome</keyword>
<evidence type="ECO:0000256" key="2">
    <source>
        <dbReference type="ARBA" id="ARBA00022723"/>
    </source>
</evidence>
<evidence type="ECO:0000313" key="7">
    <source>
        <dbReference type="EMBL" id="SCY07034.1"/>
    </source>
</evidence>
<dbReference type="InterPro" id="IPR017900">
    <property type="entry name" value="4Fe4S_Fe_S_CS"/>
</dbReference>
<dbReference type="PANTHER" id="PTHR43255:SF1">
    <property type="entry name" value="IRON-SULFUR-BINDING OXIDOREDUCTASE FADF-RELATED"/>
    <property type="match status" value="1"/>
</dbReference>
<dbReference type="GO" id="GO:0046872">
    <property type="term" value="F:metal ion binding"/>
    <property type="evidence" value="ECO:0007669"/>
    <property type="project" value="UniProtKB-KW"/>
</dbReference>
<keyword evidence="1" id="KW-0004">4Fe-4S</keyword>
<evidence type="ECO:0000313" key="8">
    <source>
        <dbReference type="Proteomes" id="UP000198870"/>
    </source>
</evidence>
<accession>A0A1G5CX90</accession>
<sequence>MAGITPSFINEVTRRSGTMPTRCYNCSTCTSGCQFAHLMDRKPHEIIRLVQLGLKEEALSASGPWVCVGCNTCSMECPNSIDIPAVMDTMREMAIARGKVPDEAIYHFHREILGSIKRHGRTHKLEIMMRYKMATRDFFSDVDLGVRMLSRRKLHILPSRIKALGDIRNLFRKAG</sequence>
<protein>
    <submittedName>
        <fullName evidence="7">Heterodisulfide reductase subunit B/heterodisulfide reductase subunit C</fullName>
    </submittedName>
</protein>
<evidence type="ECO:0000259" key="6">
    <source>
        <dbReference type="PROSITE" id="PS51379"/>
    </source>
</evidence>
<dbReference type="RefSeq" id="WP_175469552.1">
    <property type="nucleotide sequence ID" value="NZ_FMUX01000003.1"/>
</dbReference>
<keyword evidence="4" id="KW-0408">Iron</keyword>
<dbReference type="GO" id="GO:0016491">
    <property type="term" value="F:oxidoreductase activity"/>
    <property type="evidence" value="ECO:0007669"/>
    <property type="project" value="UniProtKB-KW"/>
</dbReference>
<dbReference type="Gene3D" id="1.10.1060.10">
    <property type="entry name" value="Alpha-helical ferredoxin"/>
    <property type="match status" value="1"/>
</dbReference>
<dbReference type="Proteomes" id="UP000198870">
    <property type="component" value="Unassembled WGS sequence"/>
</dbReference>
<dbReference type="SUPFAM" id="SSF46548">
    <property type="entry name" value="alpha-helical ferredoxin"/>
    <property type="match status" value="1"/>
</dbReference>
<dbReference type="PROSITE" id="PS51379">
    <property type="entry name" value="4FE4S_FER_2"/>
    <property type="match status" value="1"/>
</dbReference>
<keyword evidence="5" id="KW-0411">Iron-sulfur</keyword>
<gene>
    <name evidence="7" type="ORF">SAMN05216233_103268</name>
</gene>
<feature type="domain" description="4Fe-4S ferredoxin-type" evidence="6">
    <location>
        <begin position="57"/>
        <end position="86"/>
    </location>
</feature>
<evidence type="ECO:0000256" key="1">
    <source>
        <dbReference type="ARBA" id="ARBA00022485"/>
    </source>
</evidence>
<keyword evidence="3" id="KW-0560">Oxidoreductase</keyword>
<keyword evidence="2" id="KW-0479">Metal-binding</keyword>
<name>A0A1G5CX90_9BACT</name>
<dbReference type="GO" id="GO:0051539">
    <property type="term" value="F:4 iron, 4 sulfur cluster binding"/>
    <property type="evidence" value="ECO:0007669"/>
    <property type="project" value="UniProtKB-KW"/>
</dbReference>